<gene>
    <name evidence="2" type="ORF">TPL01_21810</name>
</gene>
<name>A0A512L998_9PROT</name>
<protein>
    <recommendedName>
        <fullName evidence="1">Rhodanese domain-containing protein</fullName>
    </recommendedName>
</protein>
<dbReference type="EMBL" id="BKAD01000023">
    <property type="protein sequence ID" value="GEP31043.1"/>
    <property type="molecule type" value="Genomic_DNA"/>
</dbReference>
<dbReference type="InterPro" id="IPR001763">
    <property type="entry name" value="Rhodanese-like_dom"/>
</dbReference>
<dbReference type="Proteomes" id="UP000321337">
    <property type="component" value="Unassembled WGS sequence"/>
</dbReference>
<evidence type="ECO:0000259" key="1">
    <source>
        <dbReference type="PROSITE" id="PS50206"/>
    </source>
</evidence>
<dbReference type="SUPFAM" id="SSF52821">
    <property type="entry name" value="Rhodanese/Cell cycle control phosphatase"/>
    <property type="match status" value="1"/>
</dbReference>
<dbReference type="OrthoDB" id="9784513at2"/>
<accession>A0A512L998</accession>
<evidence type="ECO:0000313" key="2">
    <source>
        <dbReference type="EMBL" id="GEP31043.1"/>
    </source>
</evidence>
<dbReference type="SMART" id="SM00450">
    <property type="entry name" value="RHOD"/>
    <property type="match status" value="1"/>
</dbReference>
<proteinExistence type="predicted"/>
<dbReference type="CDD" id="cd00158">
    <property type="entry name" value="RHOD"/>
    <property type="match status" value="1"/>
</dbReference>
<evidence type="ECO:0000313" key="3">
    <source>
        <dbReference type="Proteomes" id="UP000321337"/>
    </source>
</evidence>
<keyword evidence="3" id="KW-1185">Reference proteome</keyword>
<feature type="domain" description="Rhodanese" evidence="1">
    <location>
        <begin position="100"/>
        <end position="214"/>
    </location>
</feature>
<dbReference type="AlphaFoldDB" id="A0A512L998"/>
<dbReference type="RefSeq" id="WP_147073670.1">
    <property type="nucleotide sequence ID" value="NZ_AP021884.1"/>
</dbReference>
<reference evidence="2 3" key="1">
    <citation type="submission" date="2019-07" db="EMBL/GenBank/DDBJ databases">
        <title>Whole genome shotgun sequence of Thiobacillus plumbophilus NBRC 107929.</title>
        <authorList>
            <person name="Hosoyama A."/>
            <person name="Uohara A."/>
            <person name="Ohji S."/>
            <person name="Ichikawa N."/>
        </authorList>
    </citation>
    <scope>NUCLEOTIDE SEQUENCE [LARGE SCALE GENOMIC DNA]</scope>
    <source>
        <strain evidence="2 3">NBRC 107929</strain>
    </source>
</reference>
<sequence>MKNYQPPASTALPTELLVPGAAPTLAVNITAALASVDVMHHGRKVTIMRNQNQSNAVNSDFAKTSRKCPPFCIQPNELAPGVKTIAELEVLHFLKKISDGDASMMVIDSRTPAWVEKGIIPGTVNIPWDTLNIGKADPAAVQEILENQLGAKRRDEFWDFDNVKTLVMFCNGPWCGQSSTTIKDLLKIGYPAHKILWYRGGMQDWESLGLTTLKPLGK</sequence>
<dbReference type="InterPro" id="IPR036873">
    <property type="entry name" value="Rhodanese-like_dom_sf"/>
</dbReference>
<organism evidence="2 3">
    <name type="scientific">Sulfuriferula plumbiphila</name>
    <dbReference type="NCBI Taxonomy" id="171865"/>
    <lineage>
        <taxon>Bacteria</taxon>
        <taxon>Pseudomonadati</taxon>
        <taxon>Pseudomonadota</taxon>
        <taxon>Betaproteobacteria</taxon>
        <taxon>Nitrosomonadales</taxon>
        <taxon>Sulfuricellaceae</taxon>
        <taxon>Sulfuriferula</taxon>
    </lineage>
</organism>
<comment type="caution">
    <text evidence="2">The sequence shown here is derived from an EMBL/GenBank/DDBJ whole genome shotgun (WGS) entry which is preliminary data.</text>
</comment>
<dbReference type="Gene3D" id="3.40.250.10">
    <property type="entry name" value="Rhodanese-like domain"/>
    <property type="match status" value="1"/>
</dbReference>
<dbReference type="Pfam" id="PF00581">
    <property type="entry name" value="Rhodanese"/>
    <property type="match status" value="1"/>
</dbReference>
<dbReference type="PROSITE" id="PS50206">
    <property type="entry name" value="RHODANESE_3"/>
    <property type="match status" value="1"/>
</dbReference>